<dbReference type="CDD" id="cd00774">
    <property type="entry name" value="GlyRS-like_core"/>
    <property type="match status" value="1"/>
</dbReference>
<keyword evidence="2 8" id="KW-0963">Cytoplasm</keyword>
<evidence type="ECO:0000256" key="1">
    <source>
        <dbReference type="ARBA" id="ARBA00008226"/>
    </source>
</evidence>
<evidence type="ECO:0000313" key="10">
    <source>
        <dbReference type="EMBL" id="HEF65981.1"/>
    </source>
</evidence>
<organism evidence="10">
    <name type="scientific">Thermomicrobium roseum</name>
    <dbReference type="NCBI Taxonomy" id="500"/>
    <lineage>
        <taxon>Bacteria</taxon>
        <taxon>Pseudomonadati</taxon>
        <taxon>Thermomicrobiota</taxon>
        <taxon>Thermomicrobia</taxon>
        <taxon>Thermomicrobiales</taxon>
        <taxon>Thermomicrobiaceae</taxon>
        <taxon>Thermomicrobium</taxon>
    </lineage>
</organism>
<dbReference type="InterPro" id="IPR002315">
    <property type="entry name" value="tRNA-synt_gly"/>
</dbReference>
<evidence type="ECO:0000256" key="6">
    <source>
        <dbReference type="ARBA" id="ARBA00022917"/>
    </source>
</evidence>
<feature type="binding site" evidence="8">
    <location>
        <position position="173"/>
    </location>
    <ligand>
        <name>substrate</name>
    </ligand>
</feature>
<reference evidence="10" key="1">
    <citation type="journal article" date="2020" name="mSystems">
        <title>Genome- and Community-Level Interaction Insights into Carbon Utilization and Element Cycling Functions of Hydrothermarchaeota in Hydrothermal Sediment.</title>
        <authorList>
            <person name="Zhou Z."/>
            <person name="Liu Y."/>
            <person name="Xu W."/>
            <person name="Pan J."/>
            <person name="Luo Z.H."/>
            <person name="Li M."/>
        </authorList>
    </citation>
    <scope>NUCLEOTIDE SEQUENCE [LARGE SCALE GENOMIC DNA]</scope>
    <source>
        <strain evidence="10">SpSt-222</strain>
    </source>
</reference>
<dbReference type="PROSITE" id="PS50862">
    <property type="entry name" value="AA_TRNA_LIGASE_II"/>
    <property type="match status" value="1"/>
</dbReference>
<dbReference type="GO" id="GO:0004820">
    <property type="term" value="F:glycine-tRNA ligase activity"/>
    <property type="evidence" value="ECO:0007669"/>
    <property type="project" value="UniProtKB-UniRule"/>
</dbReference>
<keyword evidence="4 8" id="KW-0547">Nucleotide-binding</keyword>
<dbReference type="SUPFAM" id="SSF52954">
    <property type="entry name" value="Class II aaRS ABD-related"/>
    <property type="match status" value="1"/>
</dbReference>
<gene>
    <name evidence="8" type="primary">glyQS</name>
    <name evidence="10" type="ORF">ENP47_10340</name>
</gene>
<dbReference type="GO" id="GO:0004081">
    <property type="term" value="F:bis(5'-nucleosyl)-tetraphosphatase (asymmetrical) activity"/>
    <property type="evidence" value="ECO:0007669"/>
    <property type="project" value="UniProtKB-ARBA"/>
</dbReference>
<protein>
    <recommendedName>
        <fullName evidence="8">Glycine--tRNA ligase</fullName>
        <ecNumber evidence="8">6.1.1.14</ecNumber>
    </recommendedName>
    <alternativeName>
        <fullName evidence="8">Glycyl-tRNA synthetase</fullName>
        <shortName evidence="8">GlyRS</shortName>
    </alternativeName>
</protein>
<comment type="function">
    <text evidence="8">Catalyzes the attachment of glycine to tRNA(Gly).</text>
</comment>
<feature type="binding site" evidence="8">
    <location>
        <begin position="289"/>
        <end position="290"/>
    </location>
    <ligand>
        <name>ATP</name>
        <dbReference type="ChEBI" id="CHEBI:30616"/>
    </ligand>
</feature>
<dbReference type="EC" id="6.1.1.14" evidence="8"/>
<dbReference type="FunFam" id="3.40.50.800:FF:000002">
    <property type="entry name" value="Glycine--tRNA ligase"/>
    <property type="match status" value="1"/>
</dbReference>
<sequence>MEAGRTSTVRLETIVSLAKRRGFVYPGSEIYGGLANTWDFGPLGAELKRNIKNAWWEFFIQRREDMLGLDGGILLHPRVWEASGHVEEFNDPLVDCRRCKSRFRADTLIEEKLERSTEGLSIEDMTRIIQESNLACPVCGARDWTPVRKFNLMFRTFIGPVEEQSTLVYLRPETAQAIFINFKQVVQTSRVKIPFGIGQVGKAFRNEITPGNFIFRLLEFEQMEIEYFIRPETWEEYFDHWLNEMARFLRWIGFKPDRLRTREHGPQELSHYSKKTIDFEYLFPFGWKELCGLAYRTDYDLRRHQEYSGEDLTYFDQERNERFIPHVIEPTMGVERLLLALLCDAYDEEPAVDVNGNPYTRVVLRFNPRIAPYKAAVLPLMRKPELVEVAREVARELRQHFRIEYDETQSIGRRYRRQDEIGTPYCITIDYQTLDDRTVTIRDRDTMQQVRVPIDRLIEEIEERLQSA</sequence>
<comment type="subcellular location">
    <subcellularLocation>
        <location evidence="8">Cytoplasm</location>
    </subcellularLocation>
</comment>
<dbReference type="Gene3D" id="3.30.930.10">
    <property type="entry name" value="Bira Bifunctional Protein, Domain 2"/>
    <property type="match status" value="1"/>
</dbReference>
<evidence type="ECO:0000259" key="9">
    <source>
        <dbReference type="PROSITE" id="PS50862"/>
    </source>
</evidence>
<feature type="binding site" evidence="8">
    <location>
        <begin position="215"/>
        <end position="220"/>
    </location>
    <ligand>
        <name>ATP</name>
        <dbReference type="ChEBI" id="CHEBI:30616"/>
    </ligand>
</feature>
<dbReference type="GO" id="GO:0005737">
    <property type="term" value="C:cytoplasm"/>
    <property type="evidence" value="ECO:0007669"/>
    <property type="project" value="UniProtKB-SubCell"/>
</dbReference>
<dbReference type="InterPro" id="IPR022961">
    <property type="entry name" value="Gly_tRNA_ligase_bac"/>
</dbReference>
<evidence type="ECO:0000256" key="8">
    <source>
        <dbReference type="HAMAP-Rule" id="MF_00253"/>
    </source>
</evidence>
<evidence type="ECO:0000256" key="4">
    <source>
        <dbReference type="ARBA" id="ARBA00022741"/>
    </source>
</evidence>
<keyword evidence="6 8" id="KW-0648">Protein biosynthesis</keyword>
<evidence type="ECO:0000256" key="7">
    <source>
        <dbReference type="ARBA" id="ARBA00023146"/>
    </source>
</evidence>
<dbReference type="SUPFAM" id="SSF55681">
    <property type="entry name" value="Class II aaRS and biotin synthetases"/>
    <property type="match status" value="1"/>
</dbReference>
<keyword evidence="3 8" id="KW-0436">Ligase</keyword>
<dbReference type="CDD" id="cd00858">
    <property type="entry name" value="GlyRS_anticodon"/>
    <property type="match status" value="1"/>
</dbReference>
<dbReference type="GO" id="GO:0005524">
    <property type="term" value="F:ATP binding"/>
    <property type="evidence" value="ECO:0007669"/>
    <property type="project" value="UniProtKB-UniRule"/>
</dbReference>
<feature type="binding site" evidence="8">
    <location>
        <begin position="329"/>
        <end position="333"/>
    </location>
    <ligand>
        <name>substrate</name>
    </ligand>
</feature>
<dbReference type="InterPro" id="IPR045864">
    <property type="entry name" value="aa-tRNA-synth_II/BPL/LPL"/>
</dbReference>
<keyword evidence="5 8" id="KW-0067">ATP-binding</keyword>
<dbReference type="NCBIfam" id="NF003211">
    <property type="entry name" value="PRK04173.1"/>
    <property type="match status" value="1"/>
</dbReference>
<accession>A0A7C2B7X6</accession>
<dbReference type="PANTHER" id="PTHR10745">
    <property type="entry name" value="GLYCYL-TRNA SYNTHETASE/DNA POLYMERASE SUBUNIT GAMMA-2"/>
    <property type="match status" value="1"/>
</dbReference>
<dbReference type="InterPro" id="IPR027031">
    <property type="entry name" value="Gly-tRNA_synthase/POLG2"/>
</dbReference>
<dbReference type="EMBL" id="DSJL01000011">
    <property type="protein sequence ID" value="HEF65981.1"/>
    <property type="molecule type" value="Genomic_DNA"/>
</dbReference>
<comment type="caution">
    <text evidence="10">The sequence shown here is derived from an EMBL/GenBank/DDBJ whole genome shotgun (WGS) entry which is preliminary data.</text>
</comment>
<dbReference type="InterPro" id="IPR006195">
    <property type="entry name" value="aa-tRNA-synth_II"/>
</dbReference>
<dbReference type="NCBIfam" id="TIGR00389">
    <property type="entry name" value="glyS_dimeric"/>
    <property type="match status" value="1"/>
</dbReference>
<dbReference type="HAMAP" id="MF_00253_B">
    <property type="entry name" value="Gly_tRNA_synth_B"/>
    <property type="match status" value="1"/>
</dbReference>
<proteinExistence type="inferred from homology"/>
<comment type="similarity">
    <text evidence="1 8">Belongs to the class-II aminoacyl-tRNA synthetase family.</text>
</comment>
<feature type="binding site" evidence="8">
    <location>
        <position position="104"/>
    </location>
    <ligand>
        <name>substrate</name>
    </ligand>
</feature>
<dbReference type="Pfam" id="PF00587">
    <property type="entry name" value="tRNA-synt_2b"/>
    <property type="match status" value="1"/>
</dbReference>
<dbReference type="InterPro" id="IPR033731">
    <property type="entry name" value="GlyRS-like_core"/>
</dbReference>
<dbReference type="GO" id="GO:1990742">
    <property type="term" value="C:microvesicle"/>
    <property type="evidence" value="ECO:0007669"/>
    <property type="project" value="UniProtKB-ARBA"/>
</dbReference>
<dbReference type="Gene3D" id="3.40.50.800">
    <property type="entry name" value="Anticodon-binding domain"/>
    <property type="match status" value="1"/>
</dbReference>
<dbReference type="GO" id="GO:0006426">
    <property type="term" value="P:glycyl-tRNA aminoacylation"/>
    <property type="evidence" value="ECO:0007669"/>
    <property type="project" value="UniProtKB-UniRule"/>
</dbReference>
<evidence type="ECO:0000256" key="5">
    <source>
        <dbReference type="ARBA" id="ARBA00022840"/>
    </source>
</evidence>
<feature type="binding site" evidence="8">
    <location>
        <begin position="333"/>
        <end position="336"/>
    </location>
    <ligand>
        <name>ATP</name>
        <dbReference type="ChEBI" id="CHEBI:30616"/>
    </ligand>
</feature>
<dbReference type="AlphaFoldDB" id="A0A7C2B7X6"/>
<dbReference type="PANTHER" id="PTHR10745:SF8">
    <property type="entry name" value="DNA POLYMERASE SUBUNIT GAMMA-2, MITOCHONDRIAL"/>
    <property type="match status" value="1"/>
</dbReference>
<dbReference type="InterPro" id="IPR004154">
    <property type="entry name" value="Anticodon-bd"/>
</dbReference>
<dbReference type="InterPro" id="IPR036621">
    <property type="entry name" value="Anticodon-bd_dom_sf"/>
</dbReference>
<evidence type="ECO:0000256" key="3">
    <source>
        <dbReference type="ARBA" id="ARBA00022598"/>
    </source>
</evidence>
<feature type="domain" description="Aminoacyl-transfer RNA synthetases class-II family profile" evidence="9">
    <location>
        <begin position="12"/>
        <end position="368"/>
    </location>
</feature>
<dbReference type="PRINTS" id="PR01043">
    <property type="entry name" value="TRNASYNTHGLY"/>
</dbReference>
<feature type="binding site" evidence="8">
    <location>
        <begin position="220"/>
        <end position="224"/>
    </location>
    <ligand>
        <name>substrate</name>
    </ligand>
</feature>
<feature type="binding site" evidence="8">
    <location>
        <begin position="205"/>
        <end position="207"/>
    </location>
    <ligand>
        <name>ATP</name>
        <dbReference type="ChEBI" id="CHEBI:30616"/>
    </ligand>
</feature>
<comment type="catalytic activity">
    <reaction evidence="8">
        <text>tRNA(Gly) + glycine + ATP = glycyl-tRNA(Gly) + AMP + diphosphate</text>
        <dbReference type="Rhea" id="RHEA:16013"/>
        <dbReference type="Rhea" id="RHEA-COMP:9664"/>
        <dbReference type="Rhea" id="RHEA-COMP:9683"/>
        <dbReference type="ChEBI" id="CHEBI:30616"/>
        <dbReference type="ChEBI" id="CHEBI:33019"/>
        <dbReference type="ChEBI" id="CHEBI:57305"/>
        <dbReference type="ChEBI" id="CHEBI:78442"/>
        <dbReference type="ChEBI" id="CHEBI:78522"/>
        <dbReference type="ChEBI" id="CHEBI:456215"/>
        <dbReference type="EC" id="6.1.1.14"/>
    </reaction>
</comment>
<name>A0A7C2B7X6_THERO</name>
<dbReference type="GO" id="GO:0015966">
    <property type="term" value="P:diadenosine tetraphosphate biosynthetic process"/>
    <property type="evidence" value="ECO:0007669"/>
    <property type="project" value="UniProtKB-ARBA"/>
</dbReference>
<evidence type="ECO:0000256" key="2">
    <source>
        <dbReference type="ARBA" id="ARBA00022490"/>
    </source>
</evidence>
<dbReference type="InterPro" id="IPR002314">
    <property type="entry name" value="aa-tRNA-synt_IIb"/>
</dbReference>
<keyword evidence="7 8" id="KW-0030">Aminoacyl-tRNA synthetase</keyword>
<dbReference type="Pfam" id="PF03129">
    <property type="entry name" value="HGTP_anticodon"/>
    <property type="match status" value="1"/>
</dbReference>
<dbReference type="GO" id="GO:0070062">
    <property type="term" value="C:extracellular exosome"/>
    <property type="evidence" value="ECO:0007669"/>
    <property type="project" value="UniProtKB-ARBA"/>
</dbReference>
<comment type="subunit">
    <text evidence="8">Homodimer.</text>
</comment>